<evidence type="ECO:0000259" key="1">
    <source>
        <dbReference type="Pfam" id="PF03372"/>
    </source>
</evidence>
<name>A0A8J3FN79_9ACTN</name>
<reference evidence="2" key="2">
    <citation type="submission" date="2020-09" db="EMBL/GenBank/DDBJ databases">
        <authorList>
            <person name="Sun Q."/>
            <person name="Zhou Y."/>
        </authorList>
    </citation>
    <scope>NUCLEOTIDE SEQUENCE</scope>
    <source>
        <strain evidence="2">CGMCC 4.7299</strain>
    </source>
</reference>
<protein>
    <submittedName>
        <fullName evidence="2">Metal-dependent hydrolase</fullName>
    </submittedName>
</protein>
<gene>
    <name evidence="2" type="ORF">GCM10012284_14780</name>
</gene>
<dbReference type="RefSeq" id="WP_189078322.1">
    <property type="nucleotide sequence ID" value="NZ_BMMX01000003.1"/>
</dbReference>
<dbReference type="SUPFAM" id="SSF56219">
    <property type="entry name" value="DNase I-like"/>
    <property type="match status" value="1"/>
</dbReference>
<dbReference type="GO" id="GO:0016787">
    <property type="term" value="F:hydrolase activity"/>
    <property type="evidence" value="ECO:0007669"/>
    <property type="project" value="UniProtKB-KW"/>
</dbReference>
<comment type="caution">
    <text evidence="2">The sequence shown here is derived from an EMBL/GenBank/DDBJ whole genome shotgun (WGS) entry which is preliminary data.</text>
</comment>
<dbReference type="Proteomes" id="UP000656042">
    <property type="component" value="Unassembled WGS sequence"/>
</dbReference>
<evidence type="ECO:0000313" key="3">
    <source>
        <dbReference type="Proteomes" id="UP000656042"/>
    </source>
</evidence>
<reference evidence="2" key="1">
    <citation type="journal article" date="2014" name="Int. J. Syst. Evol. Microbiol.">
        <title>Complete genome sequence of Corynebacterium casei LMG S-19264T (=DSM 44701T), isolated from a smear-ripened cheese.</title>
        <authorList>
            <consortium name="US DOE Joint Genome Institute (JGI-PGF)"/>
            <person name="Walter F."/>
            <person name="Albersmeier A."/>
            <person name="Kalinowski J."/>
            <person name="Ruckert C."/>
        </authorList>
    </citation>
    <scope>NUCLEOTIDE SEQUENCE</scope>
    <source>
        <strain evidence="2">CGMCC 4.7299</strain>
    </source>
</reference>
<dbReference type="InterPro" id="IPR036691">
    <property type="entry name" value="Endo/exonu/phosph_ase_sf"/>
</dbReference>
<feature type="domain" description="Endonuclease/exonuclease/phosphatase" evidence="1">
    <location>
        <begin position="5"/>
        <end position="256"/>
    </location>
</feature>
<keyword evidence="3" id="KW-1185">Reference proteome</keyword>
<accession>A0A8J3FN79</accession>
<dbReference type="AlphaFoldDB" id="A0A8J3FN79"/>
<dbReference type="Gene3D" id="3.60.10.10">
    <property type="entry name" value="Endonuclease/exonuclease/phosphatase"/>
    <property type="match status" value="1"/>
</dbReference>
<sequence>MRIASVNAWGGALADELLTWLPGSGADIVCLQEVTRTPGATGWTRFADGERSLPQRATLLDDVRGVLPRHQAFFVTSDSGPVHDDTGHRRRQDFGVATMVGEDLPVVGVDSAFVHGQFADHAEWVSDRPRAALAVRTVDRAAGRPVWVVQMHGLRDPSGKADTPARRRQAERLAGLVRRIRRPEDLVVVCGDFNVLPDSETFGVLAGLGLTDLVGGADTRTSHYGKPTRHASYLLVSDPAAVNRFEILAEPEVSDHRVLILETGPVGRAVTDS</sequence>
<dbReference type="EMBL" id="BMMX01000003">
    <property type="protein sequence ID" value="GGK81783.1"/>
    <property type="molecule type" value="Genomic_DNA"/>
</dbReference>
<keyword evidence="2" id="KW-0378">Hydrolase</keyword>
<dbReference type="Pfam" id="PF03372">
    <property type="entry name" value="Exo_endo_phos"/>
    <property type="match status" value="1"/>
</dbReference>
<proteinExistence type="predicted"/>
<evidence type="ECO:0000313" key="2">
    <source>
        <dbReference type="EMBL" id="GGK81783.1"/>
    </source>
</evidence>
<organism evidence="2 3">
    <name type="scientific">Mangrovihabitans endophyticus</name>
    <dbReference type="NCBI Taxonomy" id="1751298"/>
    <lineage>
        <taxon>Bacteria</taxon>
        <taxon>Bacillati</taxon>
        <taxon>Actinomycetota</taxon>
        <taxon>Actinomycetes</taxon>
        <taxon>Micromonosporales</taxon>
        <taxon>Micromonosporaceae</taxon>
        <taxon>Mangrovihabitans</taxon>
    </lineage>
</organism>
<dbReference type="InterPro" id="IPR005135">
    <property type="entry name" value="Endo/exonuclease/phosphatase"/>
</dbReference>